<dbReference type="EMBL" id="MEZT01000010">
    <property type="protein sequence ID" value="OGD56904.1"/>
    <property type="molecule type" value="Genomic_DNA"/>
</dbReference>
<proteinExistence type="predicted"/>
<name>A0A1F5DPC9_9BACT</name>
<dbReference type="Gene3D" id="3.50.90.10">
    <property type="entry name" value="YerB-like"/>
    <property type="match status" value="1"/>
</dbReference>
<dbReference type="InterPro" id="IPR023158">
    <property type="entry name" value="YerB-like_sf"/>
</dbReference>
<dbReference type="Pfam" id="PF11258">
    <property type="entry name" value="DUF3048"/>
    <property type="match status" value="1"/>
</dbReference>
<keyword evidence="1" id="KW-0812">Transmembrane</keyword>
<dbReference type="InterPro" id="IPR035328">
    <property type="entry name" value="DUF3048_C"/>
</dbReference>
<dbReference type="Proteomes" id="UP000178764">
    <property type="component" value="Unassembled WGS sequence"/>
</dbReference>
<keyword evidence="1" id="KW-1133">Transmembrane helix</keyword>
<feature type="domain" description="DUF3048" evidence="3">
    <location>
        <begin position="229"/>
        <end position="344"/>
    </location>
</feature>
<organism evidence="4 5">
    <name type="scientific">Candidatus Berkelbacteria bacterium RBG_13_40_8</name>
    <dbReference type="NCBI Taxonomy" id="1797467"/>
    <lineage>
        <taxon>Bacteria</taxon>
        <taxon>Candidatus Berkelbacteria</taxon>
    </lineage>
</organism>
<accession>A0A1F5DPC9</accession>
<evidence type="ECO:0000313" key="4">
    <source>
        <dbReference type="EMBL" id="OGD56904.1"/>
    </source>
</evidence>
<sequence>MDEKQKKKKKIKPLTIVLVAIFSLILGFAGFVIYKRYFEKEKFADLFKRGKEETLVANKLDGTLVPPDKATRHPLAIVIENHTQARPQVGLDKASIIYEVITEGGITRFLAVYGPYDAEKVGPVRSARTYFIDWLSEFNAYFGHVGGNYDALEKIKIDNILDLDQFALGKTAYWREPEKGKATEHTMFTTTEKLYQAAKDKKYPEKADFRALEFKEPLEEALRKEGQKITINFSSDTYSVSWLYDTATNKYLRTMGGLPHKDKASGEQLAAANIIIQQMERWEAPTEINETGWAMKTIGSDKAMVFSQGKQIIGTWKKTDRTSKTIFYDDKGKEITFIPGQFWIEIVPPDIFPNIKVEAITSSVTK</sequence>
<reference evidence="4 5" key="1">
    <citation type="journal article" date="2016" name="Nat. Commun.">
        <title>Thousands of microbial genomes shed light on interconnected biogeochemical processes in an aquifer system.</title>
        <authorList>
            <person name="Anantharaman K."/>
            <person name="Brown C.T."/>
            <person name="Hug L.A."/>
            <person name="Sharon I."/>
            <person name="Castelle C.J."/>
            <person name="Probst A.J."/>
            <person name="Thomas B.C."/>
            <person name="Singh A."/>
            <person name="Wilkins M.J."/>
            <person name="Karaoz U."/>
            <person name="Brodie E.L."/>
            <person name="Williams K.H."/>
            <person name="Hubbard S.S."/>
            <person name="Banfield J.F."/>
        </authorList>
    </citation>
    <scope>NUCLEOTIDE SEQUENCE [LARGE SCALE GENOMIC DNA]</scope>
</reference>
<protein>
    <recommendedName>
        <fullName evidence="6">DUF3048 domain-containing protein</fullName>
    </recommendedName>
</protein>
<comment type="caution">
    <text evidence="4">The sequence shown here is derived from an EMBL/GenBank/DDBJ whole genome shotgun (WGS) entry which is preliminary data.</text>
</comment>
<evidence type="ECO:0000259" key="2">
    <source>
        <dbReference type="Pfam" id="PF11258"/>
    </source>
</evidence>
<dbReference type="Pfam" id="PF17479">
    <property type="entry name" value="DUF3048_C"/>
    <property type="match status" value="1"/>
</dbReference>
<dbReference type="InterPro" id="IPR021416">
    <property type="entry name" value="DUF3048_N"/>
</dbReference>
<evidence type="ECO:0000259" key="3">
    <source>
        <dbReference type="Pfam" id="PF17479"/>
    </source>
</evidence>
<evidence type="ECO:0000256" key="1">
    <source>
        <dbReference type="SAM" id="Phobius"/>
    </source>
</evidence>
<keyword evidence="1" id="KW-0472">Membrane</keyword>
<evidence type="ECO:0000313" key="5">
    <source>
        <dbReference type="Proteomes" id="UP000178764"/>
    </source>
</evidence>
<dbReference type="SUPFAM" id="SSF159774">
    <property type="entry name" value="YerB-like"/>
    <property type="match status" value="1"/>
</dbReference>
<feature type="transmembrane region" description="Helical" evidence="1">
    <location>
        <begin position="14"/>
        <end position="34"/>
    </location>
</feature>
<evidence type="ECO:0008006" key="6">
    <source>
        <dbReference type="Google" id="ProtNLM"/>
    </source>
</evidence>
<feature type="domain" description="DUF3048" evidence="2">
    <location>
        <begin position="65"/>
        <end position="203"/>
    </location>
</feature>
<dbReference type="AlphaFoldDB" id="A0A1F5DPC9"/>
<gene>
    <name evidence="4" type="ORF">A2V71_04105</name>
</gene>